<keyword evidence="1" id="KW-0175">Coiled coil</keyword>
<dbReference type="RefSeq" id="WP_311692027.1">
    <property type="nucleotide sequence ID" value="NZ_JAVRHL010000003.1"/>
</dbReference>
<sequence>MTLLEDAVSAYGAQEETSASAAKAREQFKAVRESLRVGDCITQEHLDRFAVLERQLRLLERDVVHARSRLRDMAQSALVEERCD</sequence>
<evidence type="ECO:0000313" key="3">
    <source>
        <dbReference type="Proteomes" id="UP001265259"/>
    </source>
</evidence>
<gene>
    <name evidence="2" type="ORF">RM543_12245</name>
</gene>
<comment type="caution">
    <text evidence="2">The sequence shown here is derived from an EMBL/GenBank/DDBJ whole genome shotgun (WGS) entry which is preliminary data.</text>
</comment>
<evidence type="ECO:0000256" key="1">
    <source>
        <dbReference type="SAM" id="Coils"/>
    </source>
</evidence>
<protein>
    <submittedName>
        <fullName evidence="2">Uncharacterized protein</fullName>
    </submittedName>
</protein>
<organism evidence="2 3">
    <name type="scientific">Tropicimonas omnivorans</name>
    <dbReference type="NCBI Taxonomy" id="3075590"/>
    <lineage>
        <taxon>Bacteria</taxon>
        <taxon>Pseudomonadati</taxon>
        <taxon>Pseudomonadota</taxon>
        <taxon>Alphaproteobacteria</taxon>
        <taxon>Rhodobacterales</taxon>
        <taxon>Roseobacteraceae</taxon>
        <taxon>Tropicimonas</taxon>
    </lineage>
</organism>
<feature type="coiled-coil region" evidence="1">
    <location>
        <begin position="42"/>
        <end position="69"/>
    </location>
</feature>
<dbReference type="Proteomes" id="UP001265259">
    <property type="component" value="Unassembled WGS sequence"/>
</dbReference>
<accession>A0ABU3DIR4</accession>
<proteinExistence type="predicted"/>
<name>A0ABU3DIR4_9RHOB</name>
<reference evidence="2 3" key="1">
    <citation type="submission" date="2023-09" db="EMBL/GenBank/DDBJ databases">
        <authorList>
            <person name="Rey-Velasco X."/>
        </authorList>
    </citation>
    <scope>NUCLEOTIDE SEQUENCE [LARGE SCALE GENOMIC DNA]</scope>
    <source>
        <strain evidence="2 3">F158</strain>
    </source>
</reference>
<dbReference type="EMBL" id="JAVRHL010000003">
    <property type="protein sequence ID" value="MDT0683458.1"/>
    <property type="molecule type" value="Genomic_DNA"/>
</dbReference>
<evidence type="ECO:0000313" key="2">
    <source>
        <dbReference type="EMBL" id="MDT0683458.1"/>
    </source>
</evidence>
<keyword evidence="3" id="KW-1185">Reference proteome</keyword>